<keyword evidence="1" id="KW-1133">Transmembrane helix</keyword>
<reference evidence="2" key="1">
    <citation type="submission" date="2021-03" db="EMBL/GenBank/DDBJ databases">
        <title>Genomic Encyclopedia of Type Strains, Phase IV (KMG-IV): sequencing the most valuable type-strain genomes for metagenomic binning, comparative biology and taxonomic classification.</title>
        <authorList>
            <person name="Goeker M."/>
        </authorList>
    </citation>
    <scope>NUCLEOTIDE SEQUENCE</scope>
    <source>
        <strain evidence="2">DSM 107338</strain>
    </source>
</reference>
<feature type="transmembrane region" description="Helical" evidence="1">
    <location>
        <begin position="12"/>
        <end position="34"/>
    </location>
</feature>
<dbReference type="Proteomes" id="UP001138793">
    <property type="component" value="Unassembled WGS sequence"/>
</dbReference>
<accession>A0A9X1CDN5</accession>
<organism evidence="2 3">
    <name type="scientific">Oceanobacillus polygoni</name>
    <dbReference type="NCBI Taxonomy" id="1235259"/>
    <lineage>
        <taxon>Bacteria</taxon>
        <taxon>Bacillati</taxon>
        <taxon>Bacillota</taxon>
        <taxon>Bacilli</taxon>
        <taxon>Bacillales</taxon>
        <taxon>Bacillaceae</taxon>
        <taxon>Oceanobacillus</taxon>
    </lineage>
</organism>
<keyword evidence="3" id="KW-1185">Reference proteome</keyword>
<evidence type="ECO:0000313" key="2">
    <source>
        <dbReference type="EMBL" id="MBP2076405.1"/>
    </source>
</evidence>
<keyword evidence="1" id="KW-0812">Transmembrane</keyword>
<protein>
    <submittedName>
        <fullName evidence="2">Uncharacterized protein</fullName>
    </submittedName>
</protein>
<keyword evidence="1" id="KW-0472">Membrane</keyword>
<evidence type="ECO:0000313" key="3">
    <source>
        <dbReference type="Proteomes" id="UP001138793"/>
    </source>
</evidence>
<evidence type="ECO:0000256" key="1">
    <source>
        <dbReference type="SAM" id="Phobius"/>
    </source>
</evidence>
<sequence>MHATESSMKTEVILTIVTGFIIIRLNNLTTLIRISSNFFQA</sequence>
<dbReference type="AlphaFoldDB" id="A0A9X1CDN5"/>
<proteinExistence type="predicted"/>
<dbReference type="EMBL" id="JAGGMB010000002">
    <property type="protein sequence ID" value="MBP2076405.1"/>
    <property type="molecule type" value="Genomic_DNA"/>
</dbReference>
<gene>
    <name evidence="2" type="ORF">J2Z64_000617</name>
</gene>
<comment type="caution">
    <text evidence="2">The sequence shown here is derived from an EMBL/GenBank/DDBJ whole genome shotgun (WGS) entry which is preliminary data.</text>
</comment>
<name>A0A9X1CDN5_9BACI</name>